<evidence type="ECO:0000313" key="2">
    <source>
        <dbReference type="EMBL" id="NYJ73543.1"/>
    </source>
</evidence>
<dbReference type="Proteomes" id="UP000571817">
    <property type="component" value="Unassembled WGS sequence"/>
</dbReference>
<reference evidence="2 3" key="1">
    <citation type="submission" date="2020-07" db="EMBL/GenBank/DDBJ databases">
        <title>Sequencing the genomes of 1000 actinobacteria strains.</title>
        <authorList>
            <person name="Klenk H.-P."/>
        </authorList>
    </citation>
    <scope>NUCLEOTIDE SEQUENCE [LARGE SCALE GENOMIC DNA]</scope>
    <source>
        <strain evidence="2 3">DSM 29531</strain>
    </source>
</reference>
<dbReference type="RefSeq" id="WP_179478866.1">
    <property type="nucleotide sequence ID" value="NZ_JACCFW010000001.1"/>
</dbReference>
<feature type="region of interest" description="Disordered" evidence="1">
    <location>
        <begin position="249"/>
        <end position="297"/>
    </location>
</feature>
<organism evidence="2 3">
    <name type="scientific">Allobranchiibius huperziae</name>
    <dbReference type="NCBI Taxonomy" id="1874116"/>
    <lineage>
        <taxon>Bacteria</taxon>
        <taxon>Bacillati</taxon>
        <taxon>Actinomycetota</taxon>
        <taxon>Actinomycetes</taxon>
        <taxon>Micrococcales</taxon>
        <taxon>Dermacoccaceae</taxon>
        <taxon>Allobranchiibius</taxon>
    </lineage>
</organism>
<gene>
    <name evidence="2" type="ORF">HNR15_000506</name>
</gene>
<dbReference type="InterPro" id="IPR021391">
    <property type="entry name" value="DUF3027"/>
</dbReference>
<evidence type="ECO:0000313" key="3">
    <source>
        <dbReference type="Proteomes" id="UP000571817"/>
    </source>
</evidence>
<evidence type="ECO:0000256" key="1">
    <source>
        <dbReference type="SAM" id="MobiDB-lite"/>
    </source>
</evidence>
<comment type="caution">
    <text evidence="2">The sequence shown here is derived from an EMBL/GenBank/DDBJ whole genome shotgun (WGS) entry which is preliminary data.</text>
</comment>
<dbReference type="AlphaFoldDB" id="A0A853DC54"/>
<evidence type="ECO:0008006" key="4">
    <source>
        <dbReference type="Google" id="ProtNLM"/>
    </source>
</evidence>
<name>A0A853DC54_9MICO</name>
<sequence>MPTKTRSTRPKADKVLTDAVEVARAAAVEISSAEDVGEHLGVVMLDERLAMHQFACERRGYQGWHWSISVARAPRAKIATVCEANLLPGDQAVLSPEWLPYAERLAPGDIGAGDITPYIEDDPRLEAGFEATGDEDVDETGFFELGLGRPRVLSAEGRDEAAQRWYDGAHGPTSEIAVKAPAQCTTCGFFLPMAGALRQVFGVCTNAWSPSDGAVVSLDHGCGAHSEVELDLPSSEPEQGHVLDEFALEVSEPAPAAPEQEPPAAVEVEPAAAESELPEPTDATSESDAPDDGPQEA</sequence>
<proteinExistence type="predicted"/>
<keyword evidence="3" id="KW-1185">Reference proteome</keyword>
<feature type="compositionally biased region" description="Low complexity" evidence="1">
    <location>
        <begin position="249"/>
        <end position="280"/>
    </location>
</feature>
<dbReference type="EMBL" id="JACCFW010000001">
    <property type="protein sequence ID" value="NYJ73543.1"/>
    <property type="molecule type" value="Genomic_DNA"/>
</dbReference>
<accession>A0A853DC54</accession>
<feature type="compositionally biased region" description="Acidic residues" evidence="1">
    <location>
        <begin position="288"/>
        <end position="297"/>
    </location>
</feature>
<dbReference type="Pfam" id="PF11228">
    <property type="entry name" value="DUF3027"/>
    <property type="match status" value="1"/>
</dbReference>
<protein>
    <recommendedName>
        <fullName evidence="4">DUF3027 domain-containing protein</fullName>
    </recommendedName>
</protein>